<protein>
    <recommendedName>
        <fullName evidence="1">HTH luxR-type domain-containing protein</fullName>
    </recommendedName>
</protein>
<proteinExistence type="predicted"/>
<dbReference type="EMBL" id="PPEK01000008">
    <property type="protein sequence ID" value="PNV67514.1"/>
    <property type="molecule type" value="Genomic_DNA"/>
</dbReference>
<dbReference type="GO" id="GO:0006355">
    <property type="term" value="P:regulation of DNA-templated transcription"/>
    <property type="evidence" value="ECO:0007669"/>
    <property type="project" value="InterPro"/>
</dbReference>
<evidence type="ECO:0000313" key="2">
    <source>
        <dbReference type="EMBL" id="PNV67514.1"/>
    </source>
</evidence>
<organism evidence="2 3">
    <name type="scientific">Enteroscipio rubneri</name>
    <dbReference type="NCBI Taxonomy" id="2070686"/>
    <lineage>
        <taxon>Bacteria</taxon>
        <taxon>Bacillati</taxon>
        <taxon>Actinomycetota</taxon>
        <taxon>Coriobacteriia</taxon>
        <taxon>Eggerthellales</taxon>
        <taxon>Eggerthellaceae</taxon>
        <taxon>Enteroscipio</taxon>
    </lineage>
</organism>
<reference evidence="3" key="1">
    <citation type="submission" date="2018-01" db="EMBL/GenBank/DDBJ databases">
        <title>Rubneribacter badeniensis gen. nov., sp. nov., and Colonibacter rubneri, gen. nov., sp. nov., WGS of new members of the Eggerthellaceae.</title>
        <authorList>
            <person name="Danylec N."/>
            <person name="Stoll D.A."/>
            <person name="Doetsch A."/>
            <person name="Kulling S.E."/>
            <person name="Huch M."/>
        </authorList>
    </citation>
    <scope>NUCLEOTIDE SEQUENCE [LARGE SCALE GENOMIC DNA]</scope>
    <source>
        <strain evidence="3">ResAG-96</strain>
    </source>
</reference>
<dbReference type="InterPro" id="IPR036388">
    <property type="entry name" value="WH-like_DNA-bd_sf"/>
</dbReference>
<comment type="caution">
    <text evidence="2">The sequence shown here is derived from an EMBL/GenBank/DDBJ whole genome shotgun (WGS) entry which is preliminary data.</text>
</comment>
<dbReference type="InterPro" id="IPR016032">
    <property type="entry name" value="Sig_transdc_resp-reg_C-effctor"/>
</dbReference>
<dbReference type="Proteomes" id="UP000236197">
    <property type="component" value="Unassembled WGS sequence"/>
</dbReference>
<evidence type="ECO:0000313" key="3">
    <source>
        <dbReference type="Proteomes" id="UP000236197"/>
    </source>
</evidence>
<dbReference type="PROSITE" id="PS50043">
    <property type="entry name" value="HTH_LUXR_2"/>
    <property type="match status" value="1"/>
</dbReference>
<dbReference type="InterPro" id="IPR000792">
    <property type="entry name" value="Tscrpt_reg_LuxR_C"/>
</dbReference>
<sequence length="28" mass="3252">MAADAFISYSTVKTHIRHIYQKTGVRTR</sequence>
<dbReference type="SUPFAM" id="SSF46894">
    <property type="entry name" value="C-terminal effector domain of the bipartite response regulators"/>
    <property type="match status" value="1"/>
</dbReference>
<dbReference type="GO" id="GO:0003677">
    <property type="term" value="F:DNA binding"/>
    <property type="evidence" value="ECO:0007669"/>
    <property type="project" value="InterPro"/>
</dbReference>
<dbReference type="AlphaFoldDB" id="A0A2K2UB58"/>
<evidence type="ECO:0000259" key="1">
    <source>
        <dbReference type="PROSITE" id="PS50043"/>
    </source>
</evidence>
<name>A0A2K2UB58_9ACTN</name>
<keyword evidence="3" id="KW-1185">Reference proteome</keyword>
<dbReference type="Pfam" id="PF00196">
    <property type="entry name" value="GerE"/>
    <property type="match status" value="1"/>
</dbReference>
<dbReference type="Gene3D" id="1.10.10.10">
    <property type="entry name" value="Winged helix-like DNA-binding domain superfamily/Winged helix DNA-binding domain"/>
    <property type="match status" value="1"/>
</dbReference>
<accession>A0A2K2UB58</accession>
<feature type="domain" description="HTH luxR-type" evidence="1">
    <location>
        <begin position="1"/>
        <end position="28"/>
    </location>
</feature>
<gene>
    <name evidence="2" type="ORF">C2L71_07605</name>
</gene>